<evidence type="ECO:0000256" key="1">
    <source>
        <dbReference type="SAM" id="Phobius"/>
    </source>
</evidence>
<protein>
    <recommendedName>
        <fullName evidence="4">Type 4 fimbrial biogenesis protein PilX N-terminal domain-containing protein</fullName>
    </recommendedName>
</protein>
<evidence type="ECO:0000313" key="3">
    <source>
        <dbReference type="Proteomes" id="UP000008332"/>
    </source>
</evidence>
<feature type="transmembrane region" description="Helical" evidence="1">
    <location>
        <begin position="20"/>
        <end position="40"/>
    </location>
</feature>
<geneLocation type="plasmid" evidence="3">
    <name>pDSM15236</name>
</geneLocation>
<keyword evidence="3" id="KW-1185">Reference proteome</keyword>
<evidence type="ECO:0008006" key="4">
    <source>
        <dbReference type="Google" id="ProtNLM"/>
    </source>
</evidence>
<dbReference type="KEGG" id="rfr:Rfer_4393"/>
<keyword evidence="1" id="KW-0812">Transmembrane</keyword>
<evidence type="ECO:0000313" key="2">
    <source>
        <dbReference type="EMBL" id="ABD72079.1"/>
    </source>
</evidence>
<dbReference type="Proteomes" id="UP000008332">
    <property type="component" value="Plasmid unnamed1"/>
</dbReference>
<dbReference type="HOGENOM" id="CLU_1487947_0_0_4"/>
<accession>Q21Q66</accession>
<name>Q21Q66_ALBFT</name>
<proteinExistence type="predicted"/>
<gene>
    <name evidence="2" type="ordered locus">Rfer_4393</name>
</gene>
<dbReference type="AlphaFoldDB" id="Q21Q66"/>
<keyword evidence="2" id="KW-0614">Plasmid</keyword>
<reference evidence="3" key="1">
    <citation type="submission" date="2006-02" db="EMBL/GenBank/DDBJ databases">
        <title>Complete sequence of plasmid 1 of Rhodoferax ferrireducens DSM 15236.</title>
        <authorList>
            <person name="Copeland A."/>
            <person name="Lucas S."/>
            <person name="Lapidus A."/>
            <person name="Barry K."/>
            <person name="Detter J.C."/>
            <person name="Glavina del Rio T."/>
            <person name="Hammon N."/>
            <person name="Israni S."/>
            <person name="Pitluck S."/>
            <person name="Brettin T."/>
            <person name="Bruce D."/>
            <person name="Han C."/>
            <person name="Tapia R."/>
            <person name="Gilna P."/>
            <person name="Kiss H."/>
            <person name="Schmutz J."/>
            <person name="Larimer F."/>
            <person name="Land M."/>
            <person name="Kyrpides N."/>
            <person name="Ivanova N."/>
            <person name="Richardson P."/>
        </authorList>
    </citation>
    <scope>NUCLEOTIDE SEQUENCE [LARGE SCALE GENOMIC DNA]</scope>
    <source>
        <strain evidence="3">ATCC BAA-621 / DSM 15236 / T118</strain>
        <plasmid evidence="3">Plasmid pDSM15236</plasmid>
    </source>
</reference>
<organism evidence="2 3">
    <name type="scientific">Albidiferax ferrireducens (strain ATCC BAA-621 / DSM 15236 / T118)</name>
    <name type="common">Rhodoferax ferrireducens</name>
    <dbReference type="NCBI Taxonomy" id="338969"/>
    <lineage>
        <taxon>Bacteria</taxon>
        <taxon>Pseudomonadati</taxon>
        <taxon>Pseudomonadota</taxon>
        <taxon>Betaproteobacteria</taxon>
        <taxon>Burkholderiales</taxon>
        <taxon>Comamonadaceae</taxon>
        <taxon>Rhodoferax</taxon>
    </lineage>
</organism>
<sequence length="181" mass="18966" precursor="true">MMPRRRLTSALDGKQKGFMLAYVMLMIAVVSIAMSGIAFMNKGMASKSYMDDAKNVIQSQVGTIRGQILLCGLLYPSGNNATTFNIKYPGGSAVNVSALTCPGSPAANKSLWTGGNGTFLSPVPSGFTGWVYTNDAAGIKVVLTSNGGVLENNVLTSVAAKFTSVEANIVGNVMTIWIVKS</sequence>
<keyword evidence="1" id="KW-0472">Membrane</keyword>
<keyword evidence="1" id="KW-1133">Transmembrane helix</keyword>
<dbReference type="eggNOG" id="ENOG502ZGTH">
    <property type="taxonomic scope" value="Bacteria"/>
</dbReference>
<dbReference type="EMBL" id="CP000268">
    <property type="protein sequence ID" value="ABD72079.1"/>
    <property type="molecule type" value="Genomic_DNA"/>
</dbReference>